<keyword evidence="2" id="KW-1185">Reference proteome</keyword>
<dbReference type="EMBL" id="CM046391">
    <property type="protein sequence ID" value="KAI8558189.1"/>
    <property type="molecule type" value="Genomic_DNA"/>
</dbReference>
<comment type="caution">
    <text evidence="1">The sequence shown here is derived from an EMBL/GenBank/DDBJ whole genome shotgun (WGS) entry which is preliminary data.</text>
</comment>
<sequence length="78" mass="8211">MATASKGMMVFFLGAILLCSLMVTSKCNPVIGYGSLHNGDSIPGNPRIKPVPVPANPYSRGCEKAARCRGGRNEDTGK</sequence>
<gene>
    <name evidence="1" type="ORF">RHMOL_Rhmol04G0070500</name>
</gene>
<dbReference type="Proteomes" id="UP001062846">
    <property type="component" value="Chromosome 4"/>
</dbReference>
<accession>A0ACC0NZI2</accession>
<organism evidence="1 2">
    <name type="scientific">Rhododendron molle</name>
    <name type="common">Chinese azalea</name>
    <name type="synonym">Azalea mollis</name>
    <dbReference type="NCBI Taxonomy" id="49168"/>
    <lineage>
        <taxon>Eukaryota</taxon>
        <taxon>Viridiplantae</taxon>
        <taxon>Streptophyta</taxon>
        <taxon>Embryophyta</taxon>
        <taxon>Tracheophyta</taxon>
        <taxon>Spermatophyta</taxon>
        <taxon>Magnoliopsida</taxon>
        <taxon>eudicotyledons</taxon>
        <taxon>Gunneridae</taxon>
        <taxon>Pentapetalae</taxon>
        <taxon>asterids</taxon>
        <taxon>Ericales</taxon>
        <taxon>Ericaceae</taxon>
        <taxon>Ericoideae</taxon>
        <taxon>Rhodoreae</taxon>
        <taxon>Rhododendron</taxon>
    </lineage>
</organism>
<evidence type="ECO:0000313" key="1">
    <source>
        <dbReference type="EMBL" id="KAI8558189.1"/>
    </source>
</evidence>
<protein>
    <submittedName>
        <fullName evidence="1">Uncharacterized protein</fullName>
    </submittedName>
</protein>
<reference evidence="1" key="1">
    <citation type="submission" date="2022-02" db="EMBL/GenBank/DDBJ databases">
        <title>Plant Genome Project.</title>
        <authorList>
            <person name="Zhang R.-G."/>
        </authorList>
    </citation>
    <scope>NUCLEOTIDE SEQUENCE</scope>
    <source>
        <strain evidence="1">AT1</strain>
    </source>
</reference>
<proteinExistence type="predicted"/>
<evidence type="ECO:0000313" key="2">
    <source>
        <dbReference type="Proteomes" id="UP001062846"/>
    </source>
</evidence>
<name>A0ACC0NZI2_RHOML</name>